<reference evidence="3 4" key="1">
    <citation type="submission" date="2017-09" db="EMBL/GenBank/DDBJ databases">
        <authorList>
            <person name="Ehlers B."/>
            <person name="Leendertz F.H."/>
        </authorList>
    </citation>
    <scope>NUCLEOTIDE SEQUENCE [LARGE SCALE GENOMIC DNA]</scope>
    <source>
        <strain evidence="3 4">CGMCC 4.6857</strain>
    </source>
</reference>
<dbReference type="InterPro" id="IPR000073">
    <property type="entry name" value="AB_hydrolase_1"/>
</dbReference>
<proteinExistence type="predicted"/>
<dbReference type="Pfam" id="PF12697">
    <property type="entry name" value="Abhydrolase_6"/>
    <property type="match status" value="1"/>
</dbReference>
<keyword evidence="4" id="KW-1185">Reference proteome</keyword>
<dbReference type="InterPro" id="IPR029058">
    <property type="entry name" value="AB_hydrolase_fold"/>
</dbReference>
<accession>A0A285J7V1</accession>
<gene>
    <name evidence="3" type="ORF">SAMN05421748_117138</name>
</gene>
<evidence type="ECO:0000313" key="4">
    <source>
        <dbReference type="Proteomes" id="UP000219612"/>
    </source>
</evidence>
<dbReference type="AlphaFoldDB" id="A0A285J7V1"/>
<dbReference type="Proteomes" id="UP000219612">
    <property type="component" value="Unassembled WGS sequence"/>
</dbReference>
<organism evidence="3 4">
    <name type="scientific">Paractinoplanes atraurantiacus</name>
    <dbReference type="NCBI Taxonomy" id="1036182"/>
    <lineage>
        <taxon>Bacteria</taxon>
        <taxon>Bacillati</taxon>
        <taxon>Actinomycetota</taxon>
        <taxon>Actinomycetes</taxon>
        <taxon>Micromonosporales</taxon>
        <taxon>Micromonosporaceae</taxon>
        <taxon>Paractinoplanes</taxon>
    </lineage>
</organism>
<dbReference type="SUPFAM" id="SSF53474">
    <property type="entry name" value="alpha/beta-Hydrolases"/>
    <property type="match status" value="1"/>
</dbReference>
<evidence type="ECO:0000256" key="1">
    <source>
        <dbReference type="SAM" id="MobiDB-lite"/>
    </source>
</evidence>
<evidence type="ECO:0000259" key="2">
    <source>
        <dbReference type="Pfam" id="PF12697"/>
    </source>
</evidence>
<feature type="domain" description="AB hydrolase-1" evidence="2">
    <location>
        <begin position="47"/>
        <end position="156"/>
    </location>
</feature>
<name>A0A285J7V1_9ACTN</name>
<dbReference type="Gene3D" id="3.40.50.1820">
    <property type="entry name" value="alpha/beta hydrolase"/>
    <property type="match status" value="1"/>
</dbReference>
<feature type="region of interest" description="Disordered" evidence="1">
    <location>
        <begin position="1"/>
        <end position="25"/>
    </location>
</feature>
<protein>
    <submittedName>
        <fullName evidence="3">Alpha/beta hydrolase family protein</fullName>
    </submittedName>
</protein>
<dbReference type="EMBL" id="OBDY01000017">
    <property type="protein sequence ID" value="SNY56354.1"/>
    <property type="molecule type" value="Genomic_DNA"/>
</dbReference>
<evidence type="ECO:0000313" key="3">
    <source>
        <dbReference type="EMBL" id="SNY56354.1"/>
    </source>
</evidence>
<keyword evidence="3" id="KW-0378">Hydrolase</keyword>
<sequence>MGSCAPTPYRPADRPHQATTEQLGRAAEDEARALWALLIETIAAFGAARDEVYTPDAAARGRIAAVVAAAPFGPEHWRRGADHQSRLTEDPEFFAPHTPALRRLTARSLLIRGELDALPSAEELQALRSARPDAEIRTFPGSGHFVHAERPEECADLVRGFLKA</sequence>
<dbReference type="GO" id="GO:0016787">
    <property type="term" value="F:hydrolase activity"/>
    <property type="evidence" value="ECO:0007669"/>
    <property type="project" value="UniProtKB-KW"/>
</dbReference>